<reference evidence="2 3" key="1">
    <citation type="submission" date="2019-05" db="EMBL/GenBank/DDBJ databases">
        <title>Another draft genome of Portunus trituberculatus and its Hox gene families provides insights of decapod evolution.</title>
        <authorList>
            <person name="Jeong J.-H."/>
            <person name="Song I."/>
            <person name="Kim S."/>
            <person name="Choi T."/>
            <person name="Kim D."/>
            <person name="Ryu S."/>
            <person name="Kim W."/>
        </authorList>
    </citation>
    <scope>NUCLEOTIDE SEQUENCE [LARGE SCALE GENOMIC DNA]</scope>
    <source>
        <tissue evidence="2">Muscle</tissue>
    </source>
</reference>
<organism evidence="2 3">
    <name type="scientific">Portunus trituberculatus</name>
    <name type="common">Swimming crab</name>
    <name type="synonym">Neptunus trituberculatus</name>
    <dbReference type="NCBI Taxonomy" id="210409"/>
    <lineage>
        <taxon>Eukaryota</taxon>
        <taxon>Metazoa</taxon>
        <taxon>Ecdysozoa</taxon>
        <taxon>Arthropoda</taxon>
        <taxon>Crustacea</taxon>
        <taxon>Multicrustacea</taxon>
        <taxon>Malacostraca</taxon>
        <taxon>Eumalacostraca</taxon>
        <taxon>Eucarida</taxon>
        <taxon>Decapoda</taxon>
        <taxon>Pleocyemata</taxon>
        <taxon>Brachyura</taxon>
        <taxon>Eubrachyura</taxon>
        <taxon>Portunoidea</taxon>
        <taxon>Portunidae</taxon>
        <taxon>Portuninae</taxon>
        <taxon>Portunus</taxon>
    </lineage>
</organism>
<sequence length="73" mass="8234">MGRASLNDLHDASRSSLNKEPFPRTITNTPSTFTFPWLHGASSMKKMEYLRHNSQSPSLEAPLTAASTHHFHR</sequence>
<protein>
    <submittedName>
        <fullName evidence="2">Uncharacterized protein</fullName>
    </submittedName>
</protein>
<comment type="caution">
    <text evidence="2">The sequence shown here is derived from an EMBL/GenBank/DDBJ whole genome shotgun (WGS) entry which is preliminary data.</text>
</comment>
<accession>A0A5B7HZ19</accession>
<feature type="region of interest" description="Disordered" evidence="1">
    <location>
        <begin position="1"/>
        <end position="31"/>
    </location>
</feature>
<feature type="region of interest" description="Disordered" evidence="1">
    <location>
        <begin position="52"/>
        <end position="73"/>
    </location>
</feature>
<gene>
    <name evidence="2" type="ORF">E2C01_069510</name>
</gene>
<dbReference type="AlphaFoldDB" id="A0A5B7HZ19"/>
<evidence type="ECO:0000313" key="3">
    <source>
        <dbReference type="Proteomes" id="UP000324222"/>
    </source>
</evidence>
<evidence type="ECO:0000256" key="1">
    <source>
        <dbReference type="SAM" id="MobiDB-lite"/>
    </source>
</evidence>
<proteinExistence type="predicted"/>
<dbReference type="EMBL" id="VSRR010040432">
    <property type="protein sequence ID" value="MPC75125.1"/>
    <property type="molecule type" value="Genomic_DNA"/>
</dbReference>
<dbReference type="Proteomes" id="UP000324222">
    <property type="component" value="Unassembled WGS sequence"/>
</dbReference>
<evidence type="ECO:0000313" key="2">
    <source>
        <dbReference type="EMBL" id="MPC75125.1"/>
    </source>
</evidence>
<keyword evidence="3" id="KW-1185">Reference proteome</keyword>
<name>A0A5B7HZ19_PORTR</name>